<keyword evidence="1" id="KW-0285">Flavoprotein</keyword>
<evidence type="ECO:0000256" key="3">
    <source>
        <dbReference type="ARBA" id="ARBA00023002"/>
    </source>
</evidence>
<dbReference type="Pfam" id="PF03060">
    <property type="entry name" value="NMO"/>
    <property type="match status" value="2"/>
</dbReference>
<dbReference type="PANTHER" id="PTHR32332:SF31">
    <property type="entry name" value="2-NITROPROPANE DIOXYGENASE FAMILY, PUTATIVE (AFU_ORTHOLOGUE AFUA_2G09850)-RELATED"/>
    <property type="match status" value="1"/>
</dbReference>
<accession>A0A0Q3LW61</accession>
<name>A0A0Q3LW61_9HYPH</name>
<dbReference type="SUPFAM" id="SSF51412">
    <property type="entry name" value="Inosine monophosphate dehydrogenase (IMPDH)"/>
    <property type="match status" value="1"/>
</dbReference>
<dbReference type="STRING" id="53254.SAMN05660750_02984"/>
<organism evidence="4 6">
    <name type="scientific">Bosea thiooxidans</name>
    <dbReference type="NCBI Taxonomy" id="53254"/>
    <lineage>
        <taxon>Bacteria</taxon>
        <taxon>Pseudomonadati</taxon>
        <taxon>Pseudomonadota</taxon>
        <taxon>Alphaproteobacteria</taxon>
        <taxon>Hyphomicrobiales</taxon>
        <taxon>Boseaceae</taxon>
        <taxon>Bosea</taxon>
    </lineage>
</organism>
<dbReference type="EMBL" id="LMAR01000097">
    <property type="protein sequence ID" value="KQK27625.1"/>
    <property type="molecule type" value="Genomic_DNA"/>
</dbReference>
<dbReference type="OrthoDB" id="9778912at2"/>
<evidence type="ECO:0000313" key="7">
    <source>
        <dbReference type="Proteomes" id="UP000190130"/>
    </source>
</evidence>
<dbReference type="EMBL" id="FUYX01000007">
    <property type="protein sequence ID" value="SKB91075.1"/>
    <property type="molecule type" value="Genomic_DNA"/>
</dbReference>
<reference evidence="5 7" key="2">
    <citation type="submission" date="2017-02" db="EMBL/GenBank/DDBJ databases">
        <authorList>
            <person name="Peterson S.W."/>
        </authorList>
    </citation>
    <scope>NUCLEOTIDE SEQUENCE [LARGE SCALE GENOMIC DNA]</scope>
    <source>
        <strain evidence="5 7">DSM 9653</strain>
    </source>
</reference>
<dbReference type="AlphaFoldDB" id="A0A0Q3LW61"/>
<sequence>MVRLATRLTERLGIAHPILSAPMALAAGGALAAAVSRAGGLGLIGGGYGDGAWIEQQFAAAGNTQVGCGFITWAMAKKPELLTQALAHRPAALMLSFGDPRPFAAEIAAAGVPLICQCQSLSHIRQALEAGAAIVIAQGTEAGGHGASRATLPFVPEAADLIARESPDTLLLAAGGIADGRGLAAALMLGADGVLAGTRFWASREAMVHERHRAVAVAATGDQTVRSSLPDIARQLHWPKPFDIRTADNAFIARWIGREDAMKAAIDTEAAAYREAFMAGDPDKAAVIFGEAAGLISDIPAAGEIVARMVAEAAALLGGAKRFLA</sequence>
<dbReference type="InterPro" id="IPR004136">
    <property type="entry name" value="NMO"/>
</dbReference>
<keyword evidence="6" id="KW-1185">Reference proteome</keyword>
<dbReference type="RefSeq" id="WP_055731062.1">
    <property type="nucleotide sequence ID" value="NZ_FUYX01000007.1"/>
</dbReference>
<dbReference type="PANTHER" id="PTHR32332">
    <property type="entry name" value="2-NITROPROPANE DIOXYGENASE"/>
    <property type="match status" value="1"/>
</dbReference>
<dbReference type="Proteomes" id="UP000190130">
    <property type="component" value="Unassembled WGS sequence"/>
</dbReference>
<protein>
    <submittedName>
        <fullName evidence="5">Nitronate monooxygenase</fullName>
    </submittedName>
    <submittedName>
        <fullName evidence="4">Oxidoreductase</fullName>
    </submittedName>
</protein>
<keyword evidence="3" id="KW-0560">Oxidoreductase</keyword>
<evidence type="ECO:0000313" key="6">
    <source>
        <dbReference type="Proteomes" id="UP000051562"/>
    </source>
</evidence>
<dbReference type="Proteomes" id="UP000051562">
    <property type="component" value="Unassembled WGS sequence"/>
</dbReference>
<dbReference type="Gene3D" id="3.20.20.70">
    <property type="entry name" value="Aldolase class I"/>
    <property type="match status" value="1"/>
</dbReference>
<evidence type="ECO:0000313" key="5">
    <source>
        <dbReference type="EMBL" id="SKB91075.1"/>
    </source>
</evidence>
<gene>
    <name evidence="4" type="ORF">ARD30_25765</name>
    <name evidence="5" type="ORF">SAMN05660750_02984</name>
</gene>
<keyword evidence="2" id="KW-0288">FMN</keyword>
<dbReference type="CDD" id="cd04730">
    <property type="entry name" value="NPD_like"/>
    <property type="match status" value="1"/>
</dbReference>
<dbReference type="InterPro" id="IPR013785">
    <property type="entry name" value="Aldolase_TIM"/>
</dbReference>
<evidence type="ECO:0000256" key="1">
    <source>
        <dbReference type="ARBA" id="ARBA00022630"/>
    </source>
</evidence>
<proteinExistence type="predicted"/>
<reference evidence="4 6" key="1">
    <citation type="submission" date="2015-10" db="EMBL/GenBank/DDBJ databases">
        <title>Draft genome of Bosea thiooxidans.</title>
        <authorList>
            <person name="Wang X."/>
        </authorList>
    </citation>
    <scope>NUCLEOTIDE SEQUENCE [LARGE SCALE GENOMIC DNA]</scope>
    <source>
        <strain evidence="4 6">CGMCC 9174</strain>
    </source>
</reference>
<evidence type="ECO:0000313" key="4">
    <source>
        <dbReference type="EMBL" id="KQK27625.1"/>
    </source>
</evidence>
<dbReference type="GO" id="GO:0018580">
    <property type="term" value="F:nitronate monooxygenase activity"/>
    <property type="evidence" value="ECO:0007669"/>
    <property type="project" value="InterPro"/>
</dbReference>
<evidence type="ECO:0000256" key="2">
    <source>
        <dbReference type="ARBA" id="ARBA00022643"/>
    </source>
</evidence>
<keyword evidence="5" id="KW-0503">Monooxygenase</keyword>